<evidence type="ECO:0000313" key="2">
    <source>
        <dbReference type="Proteomes" id="UP001055879"/>
    </source>
</evidence>
<comment type="caution">
    <text evidence="1">The sequence shown here is derived from an EMBL/GenBank/DDBJ whole genome shotgun (WGS) entry which is preliminary data.</text>
</comment>
<keyword evidence="2" id="KW-1185">Reference proteome</keyword>
<sequence>MMTHVTGDLRQPPQTNDHTEEESVVGLETEGDSSKHGESKLESPKVSEAVVADLDMEQQKVDAEMKRKKEDEDRRRIRDEERKQNDENAGLCMDVVGVGEEIRKSLQQSLPENSSSSSDESENDEDSSTTRQEVSVGTGSALSGKPRQFTTTVVAKHYKLLANSSFVKVFYAEASNRKNIMVKVYGHWVHYHASTINQFLGLKTPDSCAFATLMQEPLRKMRTR</sequence>
<reference evidence="2" key="1">
    <citation type="journal article" date="2022" name="Mol. Ecol. Resour.">
        <title>The genomes of chicory, endive, great burdock and yacon provide insights into Asteraceae palaeo-polyploidization history and plant inulin production.</title>
        <authorList>
            <person name="Fan W."/>
            <person name="Wang S."/>
            <person name="Wang H."/>
            <person name="Wang A."/>
            <person name="Jiang F."/>
            <person name="Liu H."/>
            <person name="Zhao H."/>
            <person name="Xu D."/>
            <person name="Zhang Y."/>
        </authorList>
    </citation>
    <scope>NUCLEOTIDE SEQUENCE [LARGE SCALE GENOMIC DNA]</scope>
    <source>
        <strain evidence="2">cv. Niubang</strain>
    </source>
</reference>
<accession>A0ACB9AYY6</accession>
<gene>
    <name evidence="1" type="ORF">L6452_22429</name>
</gene>
<dbReference type="EMBL" id="CM042053">
    <property type="protein sequence ID" value="KAI3715447.1"/>
    <property type="molecule type" value="Genomic_DNA"/>
</dbReference>
<evidence type="ECO:0000313" key="1">
    <source>
        <dbReference type="EMBL" id="KAI3715447.1"/>
    </source>
</evidence>
<protein>
    <submittedName>
        <fullName evidence="1">Uncharacterized protein</fullName>
    </submittedName>
</protein>
<dbReference type="Proteomes" id="UP001055879">
    <property type="component" value="Linkage Group LG07"/>
</dbReference>
<proteinExistence type="predicted"/>
<reference evidence="1 2" key="2">
    <citation type="journal article" date="2022" name="Mol. Ecol. Resour.">
        <title>The genomes of chicory, endive, great burdock and yacon provide insights into Asteraceae paleo-polyploidization history and plant inulin production.</title>
        <authorList>
            <person name="Fan W."/>
            <person name="Wang S."/>
            <person name="Wang H."/>
            <person name="Wang A."/>
            <person name="Jiang F."/>
            <person name="Liu H."/>
            <person name="Zhao H."/>
            <person name="Xu D."/>
            <person name="Zhang Y."/>
        </authorList>
    </citation>
    <scope>NUCLEOTIDE SEQUENCE [LARGE SCALE GENOMIC DNA]</scope>
    <source>
        <strain evidence="2">cv. Niubang</strain>
    </source>
</reference>
<name>A0ACB9AYY6_ARCLA</name>
<organism evidence="1 2">
    <name type="scientific">Arctium lappa</name>
    <name type="common">Greater burdock</name>
    <name type="synonym">Lappa major</name>
    <dbReference type="NCBI Taxonomy" id="4217"/>
    <lineage>
        <taxon>Eukaryota</taxon>
        <taxon>Viridiplantae</taxon>
        <taxon>Streptophyta</taxon>
        <taxon>Embryophyta</taxon>
        <taxon>Tracheophyta</taxon>
        <taxon>Spermatophyta</taxon>
        <taxon>Magnoliopsida</taxon>
        <taxon>eudicotyledons</taxon>
        <taxon>Gunneridae</taxon>
        <taxon>Pentapetalae</taxon>
        <taxon>asterids</taxon>
        <taxon>campanulids</taxon>
        <taxon>Asterales</taxon>
        <taxon>Asteraceae</taxon>
        <taxon>Carduoideae</taxon>
        <taxon>Cardueae</taxon>
        <taxon>Arctiinae</taxon>
        <taxon>Arctium</taxon>
    </lineage>
</organism>